<dbReference type="SUPFAM" id="SSF51569">
    <property type="entry name" value="Aldolase"/>
    <property type="match status" value="1"/>
</dbReference>
<dbReference type="PIRSF" id="PIRSF001365">
    <property type="entry name" value="DHDPS"/>
    <property type="match status" value="1"/>
</dbReference>
<evidence type="ECO:0000256" key="2">
    <source>
        <dbReference type="ARBA" id="ARBA00023270"/>
    </source>
</evidence>
<name>A0ABW4ZQT6_9SPHI</name>
<evidence type="ECO:0000313" key="5">
    <source>
        <dbReference type="Proteomes" id="UP001597387"/>
    </source>
</evidence>
<dbReference type="PRINTS" id="PR00146">
    <property type="entry name" value="DHPICSNTHASE"/>
</dbReference>
<dbReference type="EMBL" id="JBHUHZ010000003">
    <property type="protein sequence ID" value="MFD2163837.1"/>
    <property type="molecule type" value="Genomic_DNA"/>
</dbReference>
<dbReference type="RefSeq" id="WP_255905049.1">
    <property type="nucleotide sequence ID" value="NZ_JAFMZO010000004.1"/>
</dbReference>
<dbReference type="Pfam" id="PF00701">
    <property type="entry name" value="DHDPS"/>
    <property type="match status" value="1"/>
</dbReference>
<comment type="similarity">
    <text evidence="3">Belongs to the DapA family.</text>
</comment>
<dbReference type="InterPro" id="IPR002220">
    <property type="entry name" value="DapA-like"/>
</dbReference>
<dbReference type="Gene3D" id="3.20.20.70">
    <property type="entry name" value="Aldolase class I"/>
    <property type="match status" value="1"/>
</dbReference>
<dbReference type="PROSITE" id="PS00666">
    <property type="entry name" value="DHDPS_2"/>
    <property type="match status" value="1"/>
</dbReference>
<dbReference type="SMART" id="SM01130">
    <property type="entry name" value="DHDPS"/>
    <property type="match status" value="1"/>
</dbReference>
<dbReference type="PANTHER" id="PTHR42849">
    <property type="entry name" value="N-ACETYLNEURAMINATE LYASE"/>
    <property type="match status" value="1"/>
</dbReference>
<proteinExistence type="inferred from homology"/>
<accession>A0ABW4ZQT6</accession>
<protein>
    <submittedName>
        <fullName evidence="4">Dihydrodipicolinate synthase family protein</fullName>
    </submittedName>
</protein>
<dbReference type="InterPro" id="IPR013785">
    <property type="entry name" value="Aldolase_TIM"/>
</dbReference>
<comment type="caution">
    <text evidence="4">The sequence shown here is derived from an EMBL/GenBank/DDBJ whole genome shotgun (WGS) entry which is preliminary data.</text>
</comment>
<evidence type="ECO:0000256" key="1">
    <source>
        <dbReference type="ARBA" id="ARBA00023239"/>
    </source>
</evidence>
<dbReference type="InterPro" id="IPR020625">
    <property type="entry name" value="Schiff_base-form_aldolases_AS"/>
</dbReference>
<evidence type="ECO:0000256" key="3">
    <source>
        <dbReference type="PIRNR" id="PIRNR001365"/>
    </source>
</evidence>
<keyword evidence="2" id="KW-0704">Schiff base</keyword>
<reference evidence="5" key="1">
    <citation type="journal article" date="2019" name="Int. J. Syst. Evol. Microbiol.">
        <title>The Global Catalogue of Microorganisms (GCM) 10K type strain sequencing project: providing services to taxonomists for standard genome sequencing and annotation.</title>
        <authorList>
            <consortium name="The Broad Institute Genomics Platform"/>
            <consortium name="The Broad Institute Genome Sequencing Center for Infectious Disease"/>
            <person name="Wu L."/>
            <person name="Ma J."/>
        </authorList>
    </citation>
    <scope>NUCLEOTIDE SEQUENCE [LARGE SCALE GENOMIC DNA]</scope>
    <source>
        <strain evidence="5">KCTC 42217</strain>
    </source>
</reference>
<evidence type="ECO:0000313" key="4">
    <source>
        <dbReference type="EMBL" id="MFD2163837.1"/>
    </source>
</evidence>
<keyword evidence="1 3" id="KW-0456">Lyase</keyword>
<organism evidence="4 5">
    <name type="scientific">Paradesertivirga mongoliensis</name>
    <dbReference type="NCBI Taxonomy" id="2100740"/>
    <lineage>
        <taxon>Bacteria</taxon>
        <taxon>Pseudomonadati</taxon>
        <taxon>Bacteroidota</taxon>
        <taxon>Sphingobacteriia</taxon>
        <taxon>Sphingobacteriales</taxon>
        <taxon>Sphingobacteriaceae</taxon>
        <taxon>Paradesertivirga</taxon>
    </lineage>
</organism>
<sequence length="313" mass="35037">MSIKKKYHGLIVPVITPITRDYKLDHEAVDKIFSHLYNNNASPFFLGTTGEAASLPASVKIDYLKQAIKNKRPGTLLYAGISSNCLEESIDFAKRCLDAGIDAVAATLSSYYTLSESQMRRYFEQLADEIKGPLIIYNIPATTNMSIPVSLIDELSYHENIVAVKDSERCEDRLQASLKLWSKREDFSHFLGWAAKSAYALINGSDGLIPSTGNLHPELYADLMEAVRNGDYDKAYQYQEQSDKLGNLYQGQKSLGESLWALKVLMQDFGLCQSNVMPPLHALSPEEEVRLRTTLQKLLLNEGIKINLPLSHV</sequence>
<dbReference type="Proteomes" id="UP001597387">
    <property type="component" value="Unassembled WGS sequence"/>
</dbReference>
<keyword evidence="5" id="KW-1185">Reference proteome</keyword>
<dbReference type="CDD" id="cd00408">
    <property type="entry name" value="DHDPS-like"/>
    <property type="match status" value="1"/>
</dbReference>
<dbReference type="PANTHER" id="PTHR42849:SF1">
    <property type="entry name" value="N-ACETYLNEURAMINATE LYASE"/>
    <property type="match status" value="1"/>
</dbReference>
<gene>
    <name evidence="4" type="ORF">ACFSJU_15625</name>
</gene>